<evidence type="ECO:0000313" key="1">
    <source>
        <dbReference type="EMBL" id="KAJ3539273.1"/>
    </source>
</evidence>
<dbReference type="EMBL" id="JANRMS010000469">
    <property type="protein sequence ID" value="KAJ3539273.1"/>
    <property type="molecule type" value="Genomic_DNA"/>
</dbReference>
<protein>
    <submittedName>
        <fullName evidence="1">Uncharacterized protein</fullName>
    </submittedName>
</protein>
<name>A0ACC1SGI9_9HYPO</name>
<evidence type="ECO:0000313" key="2">
    <source>
        <dbReference type="Proteomes" id="UP001148629"/>
    </source>
</evidence>
<keyword evidence="2" id="KW-1185">Reference proteome</keyword>
<accession>A0ACC1SGI9</accession>
<sequence>MSNIPEQVKPVLRLRPTTATELIRPRQKIKQPDGPWIAHPDLIDDEWVRRSKKENLKPDATWNDYRDIWKAEAKDSLEVLKGCKPEDFLIKAVLEMGPLVDIQMMLNGMTDHEIALATEKQYVGAHLTLHAPYIAERFGPDWGMNARGIYYRHYYSPAWVTVDHSLWLPSLDDTDWNHHAEEGRRARARTFLKHVLDNEKWAKSEYAWEADAWTDVFGLMRDDPVLAIDKHEYNTIGQKRHPVTCLLTGESKFIRRIPDATFGLATFKPRDYQNYIAEWDLDYDRLEALKLHRHCGLISDPRWSDNCLVFPFAAYEAKGWSGDCREARRQACSAGAVYLDMLDRLARRPGAFGDKPGTYQTEQSRSSQVFVFTSFGSHWHVLVGYKRPRLNREHAGREGMSESVYLFQRIWSGRVTTERRAWELLSLIDQIHLWGATDFRDWVIRHLKPWHEFGKKCYVNDVDFIASAPQTSMSFTTEMYQFRGPGPCLALPKWTEHLQEEARLKLKDAAGYHLFHAFIKYRSKNQPKSDRFPDMKRCAIGQCRPIGGDPGYPLASIEEVKTHLREVHGEGEESVAEMVRVCEARDILLRLGFITNQGYQIPHLCSPEGKRRLEDDPYGEGRAGAESSSKRRKKRKYYRK</sequence>
<proteinExistence type="predicted"/>
<dbReference type="Proteomes" id="UP001148629">
    <property type="component" value="Unassembled WGS sequence"/>
</dbReference>
<comment type="caution">
    <text evidence="1">The sequence shown here is derived from an EMBL/GenBank/DDBJ whole genome shotgun (WGS) entry which is preliminary data.</text>
</comment>
<organism evidence="1 2">
    <name type="scientific">Fusarium decemcellulare</name>
    <dbReference type="NCBI Taxonomy" id="57161"/>
    <lineage>
        <taxon>Eukaryota</taxon>
        <taxon>Fungi</taxon>
        <taxon>Dikarya</taxon>
        <taxon>Ascomycota</taxon>
        <taxon>Pezizomycotina</taxon>
        <taxon>Sordariomycetes</taxon>
        <taxon>Hypocreomycetidae</taxon>
        <taxon>Hypocreales</taxon>
        <taxon>Nectriaceae</taxon>
        <taxon>Fusarium</taxon>
        <taxon>Fusarium decemcellulare species complex</taxon>
    </lineage>
</organism>
<gene>
    <name evidence="1" type="ORF">NM208_g5553</name>
</gene>
<reference evidence="1" key="1">
    <citation type="submission" date="2022-08" db="EMBL/GenBank/DDBJ databases">
        <title>Genome Sequence of Fusarium decemcellulare.</title>
        <authorList>
            <person name="Buettner E."/>
        </authorList>
    </citation>
    <scope>NUCLEOTIDE SEQUENCE</scope>
    <source>
        <strain evidence="1">Babe19</strain>
    </source>
</reference>